<keyword evidence="3" id="KW-1185">Reference proteome</keyword>
<dbReference type="AlphaFoldDB" id="A0AA38R8J3"/>
<proteinExistence type="predicted"/>
<evidence type="ECO:0000313" key="3">
    <source>
        <dbReference type="Proteomes" id="UP001174691"/>
    </source>
</evidence>
<feature type="region of interest" description="Disordered" evidence="1">
    <location>
        <begin position="126"/>
        <end position="147"/>
    </location>
</feature>
<organism evidence="2 3">
    <name type="scientific">Coniochaeta hoffmannii</name>
    <dbReference type="NCBI Taxonomy" id="91930"/>
    <lineage>
        <taxon>Eukaryota</taxon>
        <taxon>Fungi</taxon>
        <taxon>Dikarya</taxon>
        <taxon>Ascomycota</taxon>
        <taxon>Pezizomycotina</taxon>
        <taxon>Sordariomycetes</taxon>
        <taxon>Sordariomycetidae</taxon>
        <taxon>Coniochaetales</taxon>
        <taxon>Coniochaetaceae</taxon>
        <taxon>Coniochaeta</taxon>
    </lineage>
</organism>
<evidence type="ECO:0000256" key="1">
    <source>
        <dbReference type="SAM" id="MobiDB-lite"/>
    </source>
</evidence>
<dbReference type="Proteomes" id="UP001174691">
    <property type="component" value="Unassembled WGS sequence"/>
</dbReference>
<sequence length="147" mass="16035">MPVSTQHHLGTGSSLGPGQLINARTSATSHSASQAAAALVRSRKAHAANLLVDVAELAGAIFPYDAVARQHGTLPRKVAEALAAVVQVPLLRCATDKRRAGKLGSDRMREFREARKGWMALVREWEREEREERGRKGEEDEEEDAEG</sequence>
<evidence type="ECO:0000313" key="2">
    <source>
        <dbReference type="EMBL" id="KAJ9129390.1"/>
    </source>
</evidence>
<comment type="caution">
    <text evidence="2">The sequence shown here is derived from an EMBL/GenBank/DDBJ whole genome shotgun (WGS) entry which is preliminary data.</text>
</comment>
<gene>
    <name evidence="2" type="ORF">NKR19_g10393</name>
</gene>
<reference evidence="2" key="1">
    <citation type="submission" date="2022-07" db="EMBL/GenBank/DDBJ databases">
        <title>Fungi with potential for degradation of polypropylene.</title>
        <authorList>
            <person name="Gostincar C."/>
        </authorList>
    </citation>
    <scope>NUCLEOTIDE SEQUENCE</scope>
    <source>
        <strain evidence="2">EXF-13287</strain>
    </source>
</reference>
<feature type="non-terminal residue" evidence="2">
    <location>
        <position position="1"/>
    </location>
</feature>
<feature type="compositionally biased region" description="Basic and acidic residues" evidence="1">
    <location>
        <begin position="126"/>
        <end position="138"/>
    </location>
</feature>
<accession>A0AA38R8J3</accession>
<feature type="compositionally biased region" description="Polar residues" evidence="1">
    <location>
        <begin position="1"/>
        <end position="16"/>
    </location>
</feature>
<protein>
    <submittedName>
        <fullName evidence="2">Uncharacterized protein</fullName>
    </submittedName>
</protein>
<feature type="region of interest" description="Disordered" evidence="1">
    <location>
        <begin position="1"/>
        <end position="26"/>
    </location>
</feature>
<name>A0AA38R8J3_9PEZI</name>
<dbReference type="EMBL" id="JANBVN010000354">
    <property type="protein sequence ID" value="KAJ9129390.1"/>
    <property type="molecule type" value="Genomic_DNA"/>
</dbReference>